<dbReference type="OrthoDB" id="606623at2"/>
<dbReference type="Gene3D" id="2.60.120.1250">
    <property type="entry name" value="Peptidase M60, enhancin-like domain 1"/>
    <property type="match status" value="1"/>
</dbReference>
<feature type="signal peptide" evidence="1">
    <location>
        <begin position="1"/>
        <end position="22"/>
    </location>
</feature>
<evidence type="ECO:0000313" key="4">
    <source>
        <dbReference type="Proteomes" id="UP000266118"/>
    </source>
</evidence>
<keyword evidence="4" id="KW-1185">Reference proteome</keyword>
<dbReference type="SMART" id="SM01276">
    <property type="entry name" value="M60-like"/>
    <property type="match status" value="1"/>
</dbReference>
<organism evidence="3 4">
    <name type="scientific">Arachidicoccus soli</name>
    <dbReference type="NCBI Taxonomy" id="2341117"/>
    <lineage>
        <taxon>Bacteria</taxon>
        <taxon>Pseudomonadati</taxon>
        <taxon>Bacteroidota</taxon>
        <taxon>Chitinophagia</taxon>
        <taxon>Chitinophagales</taxon>
        <taxon>Chitinophagaceae</taxon>
        <taxon>Arachidicoccus</taxon>
    </lineage>
</organism>
<dbReference type="RefSeq" id="WP_119989277.1">
    <property type="nucleotide sequence ID" value="NZ_CP032489.1"/>
</dbReference>
<dbReference type="InterPro" id="IPR035423">
    <property type="entry name" value="M60-like_N"/>
</dbReference>
<dbReference type="GO" id="GO:0090314">
    <property type="term" value="P:positive regulation of protein targeting to membrane"/>
    <property type="evidence" value="ECO:0007669"/>
    <property type="project" value="TreeGrafter"/>
</dbReference>
<gene>
    <name evidence="3" type="ORF">D6B99_13260</name>
</gene>
<dbReference type="GO" id="GO:0044325">
    <property type="term" value="F:transmembrane transporter binding"/>
    <property type="evidence" value="ECO:0007669"/>
    <property type="project" value="TreeGrafter"/>
</dbReference>
<feature type="domain" description="Peptidase M60" evidence="2">
    <location>
        <begin position="117"/>
        <end position="430"/>
    </location>
</feature>
<dbReference type="InterPro" id="IPR051244">
    <property type="entry name" value="TCAF"/>
</dbReference>
<feature type="chain" id="PRO_5017396109" description="Peptidase M60 domain-containing protein" evidence="1">
    <location>
        <begin position="23"/>
        <end position="510"/>
    </location>
</feature>
<dbReference type="AlphaFoldDB" id="A0A386HRK4"/>
<dbReference type="PANTHER" id="PTHR15730">
    <property type="entry name" value="EXPERIMENTAL AUTOIMMUNE PROSTATITIS ANTIGEN 2-RELATED"/>
    <property type="match status" value="1"/>
</dbReference>
<keyword evidence="1" id="KW-0732">Signal</keyword>
<dbReference type="Gene3D" id="1.10.390.30">
    <property type="entry name" value="Peptidase M60, enhancin-like domain 3"/>
    <property type="match status" value="1"/>
</dbReference>
<dbReference type="Pfam" id="PF17291">
    <property type="entry name" value="M60-like_N"/>
    <property type="match status" value="1"/>
</dbReference>
<accession>A0A386HRK4</accession>
<proteinExistence type="predicted"/>
<reference evidence="3 4" key="1">
    <citation type="submission" date="2018-09" db="EMBL/GenBank/DDBJ databases">
        <title>Arachidicoccus sp. nov., a bacterium isolated from soil.</title>
        <authorList>
            <person name="Weon H.-Y."/>
            <person name="Kwon S.-W."/>
            <person name="Lee S.A."/>
        </authorList>
    </citation>
    <scope>NUCLEOTIDE SEQUENCE [LARGE SCALE GENOMIC DNA]</scope>
    <source>
        <strain evidence="3 4">KIS59-12</strain>
    </source>
</reference>
<dbReference type="Gene3D" id="3.40.390.80">
    <property type="entry name" value="Peptidase M60, enhancin-like domain 2"/>
    <property type="match status" value="1"/>
</dbReference>
<evidence type="ECO:0000259" key="2">
    <source>
        <dbReference type="PROSITE" id="PS51723"/>
    </source>
</evidence>
<dbReference type="Proteomes" id="UP000266118">
    <property type="component" value="Chromosome"/>
</dbReference>
<dbReference type="InterPro" id="IPR031161">
    <property type="entry name" value="Peptidase_M60_dom"/>
</dbReference>
<protein>
    <recommendedName>
        <fullName evidence="2">Peptidase M60 domain-containing protein</fullName>
    </recommendedName>
</protein>
<evidence type="ECO:0000313" key="3">
    <source>
        <dbReference type="EMBL" id="AYD48485.1"/>
    </source>
</evidence>
<dbReference type="EMBL" id="CP032489">
    <property type="protein sequence ID" value="AYD48485.1"/>
    <property type="molecule type" value="Genomic_DNA"/>
</dbReference>
<name>A0A386HRK4_9BACT</name>
<evidence type="ECO:0000256" key="1">
    <source>
        <dbReference type="SAM" id="SignalP"/>
    </source>
</evidence>
<dbReference type="Pfam" id="PF13402">
    <property type="entry name" value="Peptidase_M60"/>
    <property type="match status" value="1"/>
</dbReference>
<dbReference type="PROSITE" id="PS51723">
    <property type="entry name" value="PEPTIDASE_M60"/>
    <property type="match status" value="1"/>
</dbReference>
<dbReference type="PANTHER" id="PTHR15730:SF5">
    <property type="entry name" value="SI:CH211-210B2.2-RELATED"/>
    <property type="match status" value="1"/>
</dbReference>
<sequence length="510" mass="57779">MKKVLFAMGCLFSVLLAQKSSAQQIDTTPENIMISPQKPLSVRDTSLRMAILKWSDKVLKSDDYKNIQAQPSFINFPGAVKEGAVKIEKIYHLNHQPIDNRLIPIVSHLGYSGAWNNNLYSTGLYAVAGKPIEVIIPKELTDKNISIQIGSHSDNLGTWVAGTQDWRRMPRVVKVEKLKKKITNIASPFGGLVYISVSPKEQAIQADIKIKNAIAAPLFQLGKTTDQQWFKQLKDNKAPWGELASNRIIITLPDSVLQRVVHPDSVMDLWNLIIGAEMDLAQIDTPFYRPQRMVVDEHIGGGFMHSGYPIMVHHSPTKHMYSEDIIANPEKLLIPTKGGANWGFFHEIGHNMQNFDWVFGGTTEVSNNLFSLYCFDRLMGGQDDAHSGVSSENTQKMMKKYFAKGADYTKWKADPFLGLILFRQLQEGFGWESFKTFFKGYHDLAAKYPNHAYARTDQQKRDLWVINFSRIVGRNLAPFFEKWGIPISEDAKQKVVAFPVWMPYNFPPAD</sequence>
<dbReference type="KEGG" id="ark:D6B99_13260"/>
<dbReference type="GO" id="GO:0005886">
    <property type="term" value="C:plasma membrane"/>
    <property type="evidence" value="ECO:0007669"/>
    <property type="project" value="TreeGrafter"/>
</dbReference>
<dbReference type="InterPro" id="IPR042279">
    <property type="entry name" value="Pep_M60_3"/>
</dbReference>